<dbReference type="SMART" id="SM00823">
    <property type="entry name" value="PKS_PP"/>
    <property type="match status" value="1"/>
</dbReference>
<dbReference type="InterPro" id="IPR006162">
    <property type="entry name" value="Ppantetheine_attach_site"/>
</dbReference>
<dbReference type="CDD" id="cd02440">
    <property type="entry name" value="AdoMet_MTases"/>
    <property type="match status" value="1"/>
</dbReference>
<feature type="active site" description="Proton acceptor; for dehydratase activity" evidence="8">
    <location>
        <position position="998"/>
    </location>
</feature>
<dbReference type="OrthoDB" id="329835at2759"/>
<dbReference type="SMART" id="SM00829">
    <property type="entry name" value="PKS_ER"/>
    <property type="match status" value="1"/>
</dbReference>
<keyword evidence="14" id="KW-1185">Reference proteome</keyword>
<dbReference type="Pfam" id="PF16197">
    <property type="entry name" value="KAsynt_C_assoc"/>
    <property type="match status" value="1"/>
</dbReference>
<dbReference type="GO" id="GO:0031177">
    <property type="term" value="F:phosphopantetheine binding"/>
    <property type="evidence" value="ECO:0007669"/>
    <property type="project" value="InterPro"/>
</dbReference>
<evidence type="ECO:0000256" key="6">
    <source>
        <dbReference type="ARBA" id="ARBA00023268"/>
    </source>
</evidence>
<dbReference type="InterPro" id="IPR014030">
    <property type="entry name" value="Ketoacyl_synth_N"/>
</dbReference>
<dbReference type="Pfam" id="PF23114">
    <property type="entry name" value="NAD-bd_HRPKS_sdrA"/>
    <property type="match status" value="1"/>
</dbReference>
<keyword evidence="5" id="KW-0560">Oxidoreductase</keyword>
<dbReference type="PROSITE" id="PS00606">
    <property type="entry name" value="KS3_1"/>
    <property type="match status" value="1"/>
</dbReference>
<feature type="domain" description="Carrier" evidence="10">
    <location>
        <begin position="2492"/>
        <end position="2569"/>
    </location>
</feature>
<evidence type="ECO:0000313" key="14">
    <source>
        <dbReference type="Proteomes" id="UP000800092"/>
    </source>
</evidence>
<dbReference type="Pfam" id="PF00698">
    <property type="entry name" value="Acyl_transf_1"/>
    <property type="match status" value="1"/>
</dbReference>
<keyword evidence="7" id="KW-0012">Acyltransferase</keyword>
<dbReference type="InterPro" id="IPR049551">
    <property type="entry name" value="PKS_DH_C"/>
</dbReference>
<feature type="region of interest" description="C-terminal hotdog fold" evidence="8">
    <location>
        <begin position="1130"/>
        <end position="1280"/>
    </location>
</feature>
<evidence type="ECO:0000256" key="8">
    <source>
        <dbReference type="PROSITE-ProRule" id="PRU01363"/>
    </source>
</evidence>
<dbReference type="GO" id="GO:0008270">
    <property type="term" value="F:zinc ion binding"/>
    <property type="evidence" value="ECO:0007669"/>
    <property type="project" value="InterPro"/>
</dbReference>
<dbReference type="InterPro" id="IPR050091">
    <property type="entry name" value="PKS_NRPS_Biosynth_Enz"/>
</dbReference>
<evidence type="ECO:0000259" key="10">
    <source>
        <dbReference type="PROSITE" id="PS50075"/>
    </source>
</evidence>
<keyword evidence="4" id="KW-0521">NADP</keyword>
<dbReference type="InterPro" id="IPR011032">
    <property type="entry name" value="GroES-like_sf"/>
</dbReference>
<dbReference type="PROSITE" id="PS52004">
    <property type="entry name" value="KS3_2"/>
    <property type="match status" value="1"/>
</dbReference>
<dbReference type="InterPro" id="IPR049900">
    <property type="entry name" value="PKS_mFAS_DH"/>
</dbReference>
<evidence type="ECO:0000259" key="11">
    <source>
        <dbReference type="PROSITE" id="PS52004"/>
    </source>
</evidence>
<feature type="region of interest" description="N-terminal hotdog fold" evidence="8">
    <location>
        <begin position="966"/>
        <end position="1101"/>
    </location>
</feature>
<dbReference type="PROSITE" id="PS50075">
    <property type="entry name" value="CARRIER"/>
    <property type="match status" value="1"/>
</dbReference>
<keyword evidence="6" id="KW-0511">Multifunctional enzyme</keyword>
<dbReference type="InterPro" id="IPR020806">
    <property type="entry name" value="PKS_PP-bd"/>
</dbReference>
<dbReference type="PROSITE" id="PS52019">
    <property type="entry name" value="PKS_MFAS_DH"/>
    <property type="match status" value="1"/>
</dbReference>
<dbReference type="GO" id="GO:0030639">
    <property type="term" value="P:polyketide biosynthetic process"/>
    <property type="evidence" value="ECO:0007669"/>
    <property type="project" value="UniProtKB-ARBA"/>
</dbReference>
<dbReference type="InterPro" id="IPR016035">
    <property type="entry name" value="Acyl_Trfase/lysoPLipase"/>
</dbReference>
<evidence type="ECO:0000313" key="13">
    <source>
        <dbReference type="EMBL" id="KAF2239959.1"/>
    </source>
</evidence>
<dbReference type="InterPro" id="IPR016036">
    <property type="entry name" value="Malonyl_transacylase_ACP-bd"/>
</dbReference>
<proteinExistence type="predicted"/>
<sequence length="2581" mass="282896">MPIAIVGVGCRFPGEARSPQAFFEMLSQGRAAWSEVPKDRYSVDQYYHPFNNRAGTTNSKGAHFLAEDPGLFDAPFFSITAAEATALDAQLRLLLEVTYECLENGGIPLDKVARSETSCYVGCSSKDYDAIQAHDIDDTPLYQAIGGGYAMLSSRLSHFYNLNGPSLTLDTACSSGLVALHLGCQSIRSGEAKMSLIAASQLILVPDMPTSLSSLHMLSPDSRCYTQHRFDDRANGYARGEGICVMALKPLDDALRDGDTIRAVVRGSGINQDGKTPGITVPNPEAQASMIRTVYEKAGLDYTQTQYFEAHGTGTPVGDPLELSAVANTLGKATREAGQPLYVGSVKTNIGHLEGCAGLAGLLKTILCLENGVIVPSLNFEKPNPKLRLDEWGLKVPTKTIAWPVTGLRRASVNSFGYGGTNAHAIIDDAYHYLKQRGLTGNTATIASPISLDEDDDSGHGTMTNSPVSERSESPKYLPSELEKHPRLFVLSSPEQNSLQRMADALVSYVKEKAMGAPHAVDDMLSNLAFTLDNKRSTFQWRATFAASAVEDLTSALTQRVGSGRAGKPPKIAFVFTGQGAQWHAMGRELLVYEIYAQTLREADKYLKSLGADWSVWDELTALEEDSRINKPKFSQPLCAILQIALVRLLDHWGVTAGAVVGHSSGEIAAAYAAGALSAQDCWKIAYHRGRLSQAIKTIKPELDGAMMSVGLSEENTKKYLAKLAPSEVAIIACINSPSNVTVSGDALALDKLEGLLRLDDVFARRLKVENAYHSPHMEVIAEDYRSSIDDISALSPKSAPLMFSTVTGSQIAASELNASYWVRNMVSPVQFVQAVQAMVPEPAKGGGRRRRGGLSIDTLLEIGPHSALQGPLKQILAANGKAEETSYYSLLARNQDAANTSLGTIGALWTKGQQLDFLRVNSLDAKACSGVTLTDLPTYSWNHTHKFWHESDTMKTHRFRNIPRLDLVGKPVEDFNPLEPRWRNILRVYELPWLSQHQIQGAILYPAAGMLCAVLEAAQQLAEENKKLKGFEFRDIIIGHALVIPSNDEGISMELHMKPRKAGLKITDSSWWEFTIYSHPKGGEYVEHCSGLMQIQYEAKPSELEIIEEAIQEWKAYQQEYAECQSVCTDAIKPEDFYATWDARGLNYGPLFRPITNIHNTPGVGCCSLEIPDTKSVMPHEYEYDHLLHPTTLDAVFQTFFSAITDSTQGLVPTSIDSVFISADLPKGPGAKFRGFTKVARVGFRHYAGPLVMSDESWNQPKIVVKGFLGTELGASSSESDSLQDSSVNIRKLCSTLLWKEDVDHLTQKDAEIVLHSSQKDAATSKDAITNYEKAARIYMVEALSRLDPATEATMAPHLVHFVQWMRRRVELTNSGSTDFGTAAAATLLRETITKSIDGRLLSAIGTSLGSILNGSLSSESVLMNGDMFSEYRTDSVGLQKANHAMMKWLDLQAHKRPDLNYLEVGAGKGSISLPVLEILGRKTTPRFGQYTFTDSDPSHFEDAQKLLGAWQDRIQYKKLDIDQDPSDQGFEKDSFDVIIAGNTLHETRNIAKTLSHCHWLLKEGGKLIFTEFTESSDRIGLIMGIRPSWWLAEDGRVGQPMVNETEWKRHLASEFSGLDIVVHDTDDLRSHCASFMVTTKPSVPKKLPFAHVVVLNSTDRSAESCMLSDNVVSKLKKLGLEVENTTLKEAATPDANDQPLVSGKAIVSLLEVERPLIAEVSKEDFGYVKKVLRSCRGGLWVSHAGVQVDSSSDPAFCATHGLLRTTRTEKPDSPVFQLDLSTKAQLSSSHIADLIIRSFKSENEAESPFVESEICEHHGRLYIARLYDEKPMNHALHVRGRQPPPEPQSFVQPGRPLRLSIGAPGLLDTLHFIDDERPLAILGENDVEIEVRANGVNFMDVMVSMGLVPDKVLGLDAAGIIKRTGTGVTSLKPGDRVATFFVGAYANLIHTHENLVNKIPEHMSLEEGASIPTVYGTAYQSLIEIGRLSRGETILIHSAAGGLGQAAIQLSKHVGADIFVTVSNVEKRRLIVDEYQIPEDHIFNSRDMTFAKGILRMTKGRGVDVVLNSLAGEALRKTWECIAMFGRFIEVGKKDILANSGLEMMPFLRNVTFASVNLEHMYRHNPSMMARVLRDSFELVRRGTVGLIKPTTVYKYSEMEKAFRLMQQGKHLGKLVLKVDPEDRVPVVPRNPHPLTLDTNATYVLVGGLGGIGRALAEYLAKNGAKHIAFISRSGDTKPEAKKTLAELKNLGVHPVAFACDITDYDSLKAVVQQISSEYPPIKGLVQGAMVLNDIYFEEMEYEPWAATAQPKIQGSWNLHNLMPKDLDFFVMLASISGIVGNGSQSNYAAGNTFQDGLAHWRRAQGLAASSLDLTMMAGVGWVAENVEIAEEYKADFMRLAMGPEELFRIFESAITGYQESEHRMPPQLITGAITGGIGQQMEHLKTGSSFEDAKWMYLARLDVQGVSADSAESAAEVRGQLTVVTSLAQAGELVEAALAAKLGKSLNMAAEDLDTAKPVHSFGVDSLMAIEVRNWIFKELKSQVSVFDILSAIPMHQLALKIAEKSSLVPQEVVKAGI</sequence>
<dbReference type="InterPro" id="IPR029063">
    <property type="entry name" value="SAM-dependent_MTases_sf"/>
</dbReference>
<dbReference type="Gene3D" id="1.10.1200.10">
    <property type="entry name" value="ACP-like"/>
    <property type="match status" value="1"/>
</dbReference>
<dbReference type="InterPro" id="IPR014031">
    <property type="entry name" value="Ketoacyl_synth_C"/>
</dbReference>
<dbReference type="InterPro" id="IPR014043">
    <property type="entry name" value="Acyl_transferase_dom"/>
</dbReference>
<dbReference type="SUPFAM" id="SSF47336">
    <property type="entry name" value="ACP-like"/>
    <property type="match status" value="1"/>
</dbReference>
<dbReference type="SMART" id="SM00825">
    <property type="entry name" value="PKS_KS"/>
    <property type="match status" value="1"/>
</dbReference>
<dbReference type="EMBL" id="ML991771">
    <property type="protein sequence ID" value="KAF2239959.1"/>
    <property type="molecule type" value="Genomic_DNA"/>
</dbReference>
<dbReference type="Pfam" id="PF00109">
    <property type="entry name" value="ketoacyl-synt"/>
    <property type="match status" value="1"/>
</dbReference>
<dbReference type="PANTHER" id="PTHR43775:SF29">
    <property type="entry name" value="ASPERFURANONE POLYKETIDE SYNTHASE AFOG-RELATED"/>
    <property type="match status" value="1"/>
</dbReference>
<gene>
    <name evidence="13" type="ORF">EV356DRAFT_438594</name>
</gene>
<dbReference type="InterPro" id="IPR016039">
    <property type="entry name" value="Thiolase-like"/>
</dbReference>
<dbReference type="InterPro" id="IPR042104">
    <property type="entry name" value="PKS_dehydratase_sf"/>
</dbReference>
<dbReference type="SMART" id="SM00822">
    <property type="entry name" value="PKS_KR"/>
    <property type="match status" value="1"/>
</dbReference>
<dbReference type="InterPro" id="IPR032821">
    <property type="entry name" value="PKS_assoc"/>
</dbReference>
<evidence type="ECO:0000256" key="9">
    <source>
        <dbReference type="SAM" id="MobiDB-lite"/>
    </source>
</evidence>
<dbReference type="SMART" id="SM00827">
    <property type="entry name" value="PKS_AT"/>
    <property type="match status" value="1"/>
</dbReference>
<dbReference type="Pfam" id="PF13602">
    <property type="entry name" value="ADH_zinc_N_2"/>
    <property type="match status" value="1"/>
</dbReference>
<dbReference type="InterPro" id="IPR036736">
    <property type="entry name" value="ACP-like_sf"/>
</dbReference>
<feature type="active site" description="Proton donor; for dehydratase activity" evidence="8">
    <location>
        <position position="1195"/>
    </location>
</feature>
<dbReference type="InterPro" id="IPR013968">
    <property type="entry name" value="PKS_KR"/>
</dbReference>
<dbReference type="InterPro" id="IPR056501">
    <property type="entry name" value="NAD-bd_HRPKS_sdrA"/>
</dbReference>
<dbReference type="PROSITE" id="PS01162">
    <property type="entry name" value="QOR_ZETA_CRYSTAL"/>
    <property type="match status" value="1"/>
</dbReference>
<organism evidence="13 14">
    <name type="scientific">Viridothelium virens</name>
    <name type="common">Speckled blister lichen</name>
    <name type="synonym">Trypethelium virens</name>
    <dbReference type="NCBI Taxonomy" id="1048519"/>
    <lineage>
        <taxon>Eukaryota</taxon>
        <taxon>Fungi</taxon>
        <taxon>Dikarya</taxon>
        <taxon>Ascomycota</taxon>
        <taxon>Pezizomycotina</taxon>
        <taxon>Dothideomycetes</taxon>
        <taxon>Dothideomycetes incertae sedis</taxon>
        <taxon>Trypetheliales</taxon>
        <taxon>Trypetheliaceae</taxon>
        <taxon>Viridothelium</taxon>
    </lineage>
</organism>
<dbReference type="SUPFAM" id="SSF53901">
    <property type="entry name" value="Thiolase-like"/>
    <property type="match status" value="1"/>
</dbReference>
<keyword evidence="1" id="KW-0596">Phosphopantetheine</keyword>
<dbReference type="FunFam" id="3.40.50.720:FF:000209">
    <property type="entry name" value="Polyketide synthase Pks12"/>
    <property type="match status" value="1"/>
</dbReference>
<dbReference type="Gene3D" id="3.40.366.10">
    <property type="entry name" value="Malonyl-Coenzyme A Acyl Carrier Protein, domain 2"/>
    <property type="match status" value="1"/>
</dbReference>
<dbReference type="Pfam" id="PF08240">
    <property type="entry name" value="ADH_N"/>
    <property type="match status" value="1"/>
</dbReference>
<dbReference type="Gene3D" id="3.40.50.150">
    <property type="entry name" value="Vaccinia Virus protein VP39"/>
    <property type="match status" value="1"/>
</dbReference>
<name>A0A6A6HQ19_VIRVR</name>
<dbReference type="InterPro" id="IPR009081">
    <property type="entry name" value="PP-bd_ACP"/>
</dbReference>
<dbReference type="Gene3D" id="3.10.129.110">
    <property type="entry name" value="Polyketide synthase dehydratase"/>
    <property type="match status" value="1"/>
</dbReference>
<dbReference type="GO" id="GO:1901336">
    <property type="term" value="P:lactone biosynthetic process"/>
    <property type="evidence" value="ECO:0007669"/>
    <property type="project" value="UniProtKB-ARBA"/>
</dbReference>
<dbReference type="SUPFAM" id="SSF50129">
    <property type="entry name" value="GroES-like"/>
    <property type="match status" value="1"/>
</dbReference>
<dbReference type="InterPro" id="IPR018201">
    <property type="entry name" value="Ketoacyl_synth_AS"/>
</dbReference>
<dbReference type="SUPFAM" id="SSF52151">
    <property type="entry name" value="FabD/lysophospholipase-like"/>
    <property type="match status" value="1"/>
</dbReference>
<evidence type="ECO:0000256" key="7">
    <source>
        <dbReference type="ARBA" id="ARBA00023315"/>
    </source>
</evidence>
<dbReference type="PANTHER" id="PTHR43775">
    <property type="entry name" value="FATTY ACID SYNTHASE"/>
    <property type="match status" value="1"/>
</dbReference>
<dbReference type="Pfam" id="PF21089">
    <property type="entry name" value="PKS_DH_N"/>
    <property type="match status" value="1"/>
</dbReference>
<dbReference type="GO" id="GO:0016491">
    <property type="term" value="F:oxidoreductase activity"/>
    <property type="evidence" value="ECO:0007669"/>
    <property type="project" value="UniProtKB-KW"/>
</dbReference>
<dbReference type="InterPro" id="IPR013217">
    <property type="entry name" value="Methyltransf_12"/>
</dbReference>
<evidence type="ECO:0000256" key="1">
    <source>
        <dbReference type="ARBA" id="ARBA00022450"/>
    </source>
</evidence>
<dbReference type="InterPro" id="IPR020807">
    <property type="entry name" value="PKS_DH"/>
</dbReference>
<dbReference type="Gene3D" id="3.90.180.10">
    <property type="entry name" value="Medium-chain alcohol dehydrogenases, catalytic domain"/>
    <property type="match status" value="1"/>
</dbReference>
<dbReference type="Pfam" id="PF08242">
    <property type="entry name" value="Methyltransf_12"/>
    <property type="match status" value="1"/>
</dbReference>
<feature type="domain" description="Ketosynthase family 3 (KS3)" evidence="11">
    <location>
        <begin position="1"/>
        <end position="429"/>
    </location>
</feature>
<evidence type="ECO:0000259" key="12">
    <source>
        <dbReference type="PROSITE" id="PS52019"/>
    </source>
</evidence>
<accession>A0A6A6HQ19</accession>
<dbReference type="InterPro" id="IPR020841">
    <property type="entry name" value="PKS_Beta-ketoAc_synthase_dom"/>
</dbReference>
<dbReference type="InterPro" id="IPR020843">
    <property type="entry name" value="ER"/>
</dbReference>
<dbReference type="InterPro" id="IPR002364">
    <property type="entry name" value="Quin_OxRdtase/zeta-crystal_CS"/>
</dbReference>
<dbReference type="Gene3D" id="3.30.70.3290">
    <property type="match status" value="1"/>
</dbReference>
<reference evidence="13" key="1">
    <citation type="journal article" date="2020" name="Stud. Mycol.">
        <title>101 Dothideomycetes genomes: a test case for predicting lifestyles and emergence of pathogens.</title>
        <authorList>
            <person name="Haridas S."/>
            <person name="Albert R."/>
            <person name="Binder M."/>
            <person name="Bloem J."/>
            <person name="Labutti K."/>
            <person name="Salamov A."/>
            <person name="Andreopoulos B."/>
            <person name="Baker S."/>
            <person name="Barry K."/>
            <person name="Bills G."/>
            <person name="Bluhm B."/>
            <person name="Cannon C."/>
            <person name="Castanera R."/>
            <person name="Culley D."/>
            <person name="Daum C."/>
            <person name="Ezra D."/>
            <person name="Gonzalez J."/>
            <person name="Henrissat B."/>
            <person name="Kuo A."/>
            <person name="Liang C."/>
            <person name="Lipzen A."/>
            <person name="Lutzoni F."/>
            <person name="Magnuson J."/>
            <person name="Mondo S."/>
            <person name="Nolan M."/>
            <person name="Ohm R."/>
            <person name="Pangilinan J."/>
            <person name="Park H.-J."/>
            <person name="Ramirez L."/>
            <person name="Alfaro M."/>
            <person name="Sun H."/>
            <person name="Tritt A."/>
            <person name="Yoshinaga Y."/>
            <person name="Zwiers L.-H."/>
            <person name="Turgeon B."/>
            <person name="Goodwin S."/>
            <person name="Spatafora J."/>
            <person name="Crous P."/>
            <person name="Grigoriev I."/>
        </authorList>
    </citation>
    <scope>NUCLEOTIDE SEQUENCE</scope>
    <source>
        <strain evidence="13">Tuck. ex Michener</strain>
    </source>
</reference>
<dbReference type="Pfam" id="PF23297">
    <property type="entry name" value="ACP_SdgA_C"/>
    <property type="match status" value="1"/>
</dbReference>
<dbReference type="Gene3D" id="3.40.47.10">
    <property type="match status" value="1"/>
</dbReference>
<dbReference type="Pfam" id="PF14765">
    <property type="entry name" value="PS-DH"/>
    <property type="match status" value="1"/>
</dbReference>
<dbReference type="SUPFAM" id="SSF51735">
    <property type="entry name" value="NAD(P)-binding Rossmann-fold domains"/>
    <property type="match status" value="2"/>
</dbReference>
<dbReference type="GO" id="GO:0004312">
    <property type="term" value="F:fatty acid synthase activity"/>
    <property type="evidence" value="ECO:0007669"/>
    <property type="project" value="TreeGrafter"/>
</dbReference>
<dbReference type="InterPro" id="IPR049552">
    <property type="entry name" value="PKS_DH_N"/>
</dbReference>
<dbReference type="Gene3D" id="3.40.50.720">
    <property type="entry name" value="NAD(P)-binding Rossmann-like Domain"/>
    <property type="match status" value="2"/>
</dbReference>
<dbReference type="GO" id="GO:0004315">
    <property type="term" value="F:3-oxoacyl-[acyl-carrier-protein] synthase activity"/>
    <property type="evidence" value="ECO:0007669"/>
    <property type="project" value="InterPro"/>
</dbReference>
<dbReference type="SUPFAM" id="SSF53335">
    <property type="entry name" value="S-adenosyl-L-methionine-dependent methyltransferases"/>
    <property type="match status" value="1"/>
</dbReference>
<dbReference type="Pfam" id="PF08659">
    <property type="entry name" value="KR"/>
    <property type="match status" value="1"/>
</dbReference>
<dbReference type="SUPFAM" id="SSF55048">
    <property type="entry name" value="Probable ACP-binding domain of malonyl-CoA ACP transacylase"/>
    <property type="match status" value="1"/>
</dbReference>
<evidence type="ECO:0000256" key="3">
    <source>
        <dbReference type="ARBA" id="ARBA00022679"/>
    </source>
</evidence>
<dbReference type="CDD" id="cd00833">
    <property type="entry name" value="PKS"/>
    <property type="match status" value="1"/>
</dbReference>
<protein>
    <submittedName>
        <fullName evidence="13">Putative polyketide synthase</fullName>
    </submittedName>
</protein>
<dbReference type="InterPro" id="IPR001227">
    <property type="entry name" value="Ac_transferase_dom_sf"/>
</dbReference>
<feature type="region of interest" description="Disordered" evidence="9">
    <location>
        <begin position="450"/>
        <end position="476"/>
    </location>
</feature>
<evidence type="ECO:0000256" key="5">
    <source>
        <dbReference type="ARBA" id="ARBA00023002"/>
    </source>
</evidence>
<dbReference type="Proteomes" id="UP000800092">
    <property type="component" value="Unassembled WGS sequence"/>
</dbReference>
<dbReference type="InterPro" id="IPR057326">
    <property type="entry name" value="KR_dom"/>
</dbReference>
<dbReference type="InterPro" id="IPR013154">
    <property type="entry name" value="ADH-like_N"/>
</dbReference>
<dbReference type="InterPro" id="IPR036291">
    <property type="entry name" value="NAD(P)-bd_dom_sf"/>
</dbReference>
<dbReference type="GO" id="GO:0006633">
    <property type="term" value="P:fatty acid biosynthetic process"/>
    <property type="evidence" value="ECO:0007669"/>
    <property type="project" value="InterPro"/>
</dbReference>
<dbReference type="Pfam" id="PF02801">
    <property type="entry name" value="Ketoacyl-synt_C"/>
    <property type="match status" value="1"/>
</dbReference>
<dbReference type="PROSITE" id="PS00012">
    <property type="entry name" value="PHOSPHOPANTETHEINE"/>
    <property type="match status" value="1"/>
</dbReference>
<evidence type="ECO:0000256" key="2">
    <source>
        <dbReference type="ARBA" id="ARBA00022553"/>
    </source>
</evidence>
<dbReference type="SMART" id="SM00826">
    <property type="entry name" value="PKS_DH"/>
    <property type="match status" value="1"/>
</dbReference>
<keyword evidence="3" id="KW-0808">Transferase</keyword>
<evidence type="ECO:0000256" key="4">
    <source>
        <dbReference type="ARBA" id="ARBA00022857"/>
    </source>
</evidence>
<feature type="domain" description="PKS/mFAS DH" evidence="12">
    <location>
        <begin position="966"/>
        <end position="1280"/>
    </location>
</feature>
<dbReference type="CDD" id="cd05195">
    <property type="entry name" value="enoyl_red"/>
    <property type="match status" value="1"/>
</dbReference>
<keyword evidence="2" id="KW-0597">Phosphoprotein</keyword>